<dbReference type="InterPro" id="IPR036724">
    <property type="entry name" value="Cobalamin-bd_sf"/>
</dbReference>
<dbReference type="InterPro" id="IPR007197">
    <property type="entry name" value="rSAM"/>
</dbReference>
<evidence type="ECO:0000313" key="11">
    <source>
        <dbReference type="Proteomes" id="UP000184196"/>
    </source>
</evidence>
<keyword evidence="11" id="KW-1185">Reference proteome</keyword>
<evidence type="ECO:0000256" key="4">
    <source>
        <dbReference type="ARBA" id="ARBA00022691"/>
    </source>
</evidence>
<dbReference type="PROSITE" id="PS51918">
    <property type="entry name" value="RADICAL_SAM"/>
    <property type="match status" value="1"/>
</dbReference>
<dbReference type="Pfam" id="PF02310">
    <property type="entry name" value="B12-binding"/>
    <property type="match status" value="1"/>
</dbReference>
<keyword evidence="7" id="KW-0411">Iron-sulfur</keyword>
<comment type="cofactor">
    <cofactor evidence="1">
        <name>[4Fe-4S] cluster</name>
        <dbReference type="ChEBI" id="CHEBI:49883"/>
    </cofactor>
</comment>
<dbReference type="GO" id="GO:0051539">
    <property type="term" value="F:4 iron, 4 sulfur cluster binding"/>
    <property type="evidence" value="ECO:0007669"/>
    <property type="project" value="UniProtKB-KW"/>
</dbReference>
<evidence type="ECO:0000313" key="10">
    <source>
        <dbReference type="EMBL" id="SHE88720.1"/>
    </source>
</evidence>
<evidence type="ECO:0000256" key="1">
    <source>
        <dbReference type="ARBA" id="ARBA00001966"/>
    </source>
</evidence>
<dbReference type="GO" id="GO:0046872">
    <property type="term" value="F:metal ion binding"/>
    <property type="evidence" value="ECO:0007669"/>
    <property type="project" value="UniProtKB-KW"/>
</dbReference>
<accession>A0A1M4X5H3</accession>
<dbReference type="GO" id="GO:0031419">
    <property type="term" value="F:cobalamin binding"/>
    <property type="evidence" value="ECO:0007669"/>
    <property type="project" value="InterPro"/>
</dbReference>
<keyword evidence="4" id="KW-0949">S-adenosyl-L-methionine</keyword>
<dbReference type="AlphaFoldDB" id="A0A1M4X5H3"/>
<name>A0A1M4X5H3_9FIRM</name>
<dbReference type="PANTHER" id="PTHR43409:SF7">
    <property type="entry name" value="BLL1977 PROTEIN"/>
    <property type="match status" value="1"/>
</dbReference>
<dbReference type="Gene3D" id="3.40.50.280">
    <property type="entry name" value="Cobalamin-binding domain"/>
    <property type="match status" value="1"/>
</dbReference>
<gene>
    <name evidence="10" type="ORF">SAMN02745218_01000</name>
</gene>
<dbReference type="Proteomes" id="UP000184196">
    <property type="component" value="Unassembled WGS sequence"/>
</dbReference>
<evidence type="ECO:0000256" key="2">
    <source>
        <dbReference type="ARBA" id="ARBA00022603"/>
    </source>
</evidence>
<evidence type="ECO:0000259" key="8">
    <source>
        <dbReference type="PROSITE" id="PS51332"/>
    </source>
</evidence>
<evidence type="ECO:0000256" key="7">
    <source>
        <dbReference type="ARBA" id="ARBA00023014"/>
    </source>
</evidence>
<dbReference type="RefSeq" id="WP_073163647.1">
    <property type="nucleotide sequence ID" value="NZ_FQUW01000010.1"/>
</dbReference>
<sequence length="467" mass="52964">MRVLLIQPRPRGGLGYKSLIAVEPLGLEIVGAALKDHSVRLLDVLAGENITAAVQDFRPEAVGINCSFTVDVYQTLRIAGEVKAARKNTFVFVGGHHASLRPEDFDHPAVDAVVVGEGETTAPELIATLEGQGDPTRVAGLVLNTEEGQFFTGERPLLQSLDEVPPADRELTGRYRNQYYLGTRRPFVTLETSRGCPHRCNFCSIWRFYRGRVRSMSPERVVEEIRFLPPGDVLFTDDNFLADVRRAGKIAELLKGRGIPRRRYIIQARSDTVVRHPEIIRQWKDIGLDGVFIGFEKIDEEGMKQVNKQNSVKNNEKALGILDALGINVYASFIVDPDFSPVDFQKLFHYVRKLKIRQPQFTILTPLPGTELFERFKNKLTTTNYEFFDLLHAVVPTRLPLPQFYREFTTLYRRVYLRPGYFFGTLKWLLLKLVTGGLSLEHLQKLVHGAKMMGSCQAYLENQMARV</sequence>
<dbReference type="SMART" id="SM00729">
    <property type="entry name" value="Elp3"/>
    <property type="match status" value="1"/>
</dbReference>
<evidence type="ECO:0000256" key="6">
    <source>
        <dbReference type="ARBA" id="ARBA00023004"/>
    </source>
</evidence>
<dbReference type="CDD" id="cd02068">
    <property type="entry name" value="radical_SAM_B12_BD"/>
    <property type="match status" value="1"/>
</dbReference>
<reference evidence="11" key="1">
    <citation type="submission" date="2016-11" db="EMBL/GenBank/DDBJ databases">
        <authorList>
            <person name="Varghese N."/>
            <person name="Submissions S."/>
        </authorList>
    </citation>
    <scope>NUCLEOTIDE SEQUENCE [LARGE SCALE GENOMIC DNA]</scope>
    <source>
        <strain evidence="11">DSM 11792</strain>
    </source>
</reference>
<dbReference type="InterPro" id="IPR006158">
    <property type="entry name" value="Cobalamin-bd"/>
</dbReference>
<keyword evidence="2" id="KW-0489">Methyltransferase</keyword>
<dbReference type="SUPFAM" id="SSF52242">
    <property type="entry name" value="Cobalamin (vitamin B12)-binding domain"/>
    <property type="match status" value="1"/>
</dbReference>
<dbReference type="GO" id="GO:0005829">
    <property type="term" value="C:cytosol"/>
    <property type="evidence" value="ECO:0007669"/>
    <property type="project" value="TreeGrafter"/>
</dbReference>
<keyword evidence="6" id="KW-0408">Iron</keyword>
<protein>
    <submittedName>
        <fullName evidence="10">Radical SAM superfamily enzyme YgiQ, UPF0313 family</fullName>
    </submittedName>
</protein>
<dbReference type="PANTHER" id="PTHR43409">
    <property type="entry name" value="ANAEROBIC MAGNESIUM-PROTOPORPHYRIN IX MONOMETHYL ESTER CYCLASE-RELATED"/>
    <property type="match status" value="1"/>
</dbReference>
<dbReference type="SFLD" id="SFLDS00029">
    <property type="entry name" value="Radical_SAM"/>
    <property type="match status" value="1"/>
</dbReference>
<dbReference type="SUPFAM" id="SSF102114">
    <property type="entry name" value="Radical SAM enzymes"/>
    <property type="match status" value="1"/>
</dbReference>
<evidence type="ECO:0000256" key="5">
    <source>
        <dbReference type="ARBA" id="ARBA00022723"/>
    </source>
</evidence>
<proteinExistence type="predicted"/>
<dbReference type="GO" id="GO:0003824">
    <property type="term" value="F:catalytic activity"/>
    <property type="evidence" value="ECO:0007669"/>
    <property type="project" value="InterPro"/>
</dbReference>
<dbReference type="EMBL" id="FQUW01000010">
    <property type="protein sequence ID" value="SHE88720.1"/>
    <property type="molecule type" value="Genomic_DNA"/>
</dbReference>
<dbReference type="InterPro" id="IPR034466">
    <property type="entry name" value="Methyltransferase_Class_B"/>
</dbReference>
<organism evidence="10 11">
    <name type="scientific">Desulfofundulus australicus DSM 11792</name>
    <dbReference type="NCBI Taxonomy" id="1121425"/>
    <lineage>
        <taxon>Bacteria</taxon>
        <taxon>Bacillati</taxon>
        <taxon>Bacillota</taxon>
        <taxon>Clostridia</taxon>
        <taxon>Eubacteriales</taxon>
        <taxon>Peptococcaceae</taxon>
        <taxon>Desulfofundulus</taxon>
    </lineage>
</organism>
<keyword evidence="5" id="KW-0479">Metal-binding</keyword>
<feature type="domain" description="Radical SAM core" evidence="9">
    <location>
        <begin position="182"/>
        <end position="418"/>
    </location>
</feature>
<dbReference type="InterPro" id="IPR051198">
    <property type="entry name" value="BchE-like"/>
</dbReference>
<dbReference type="SFLD" id="SFLDG01082">
    <property type="entry name" value="B12-binding_domain_containing"/>
    <property type="match status" value="1"/>
</dbReference>
<dbReference type="SFLD" id="SFLDG01123">
    <property type="entry name" value="methyltransferase_(Class_B)"/>
    <property type="match status" value="1"/>
</dbReference>
<dbReference type="PROSITE" id="PS51332">
    <property type="entry name" value="B12_BINDING"/>
    <property type="match status" value="1"/>
</dbReference>
<evidence type="ECO:0000256" key="3">
    <source>
        <dbReference type="ARBA" id="ARBA00022679"/>
    </source>
</evidence>
<dbReference type="CDD" id="cd01335">
    <property type="entry name" value="Radical_SAM"/>
    <property type="match status" value="1"/>
</dbReference>
<dbReference type="Gene3D" id="3.20.20.70">
    <property type="entry name" value="Aldolase class I"/>
    <property type="match status" value="1"/>
</dbReference>
<evidence type="ECO:0000259" key="9">
    <source>
        <dbReference type="PROSITE" id="PS51918"/>
    </source>
</evidence>
<dbReference type="InterPro" id="IPR006638">
    <property type="entry name" value="Elp3/MiaA/NifB-like_rSAM"/>
</dbReference>
<dbReference type="OrthoDB" id="9801659at2"/>
<feature type="domain" description="B12-binding" evidence="8">
    <location>
        <begin position="10"/>
        <end position="136"/>
    </location>
</feature>
<dbReference type="InterPro" id="IPR013785">
    <property type="entry name" value="Aldolase_TIM"/>
</dbReference>
<dbReference type="Pfam" id="PF04055">
    <property type="entry name" value="Radical_SAM"/>
    <property type="match status" value="1"/>
</dbReference>
<dbReference type="InterPro" id="IPR058240">
    <property type="entry name" value="rSAM_sf"/>
</dbReference>
<keyword evidence="3" id="KW-0808">Transferase</keyword>